<comment type="similarity">
    <text evidence="1">Belongs to the ComF/GntX family.</text>
</comment>
<dbReference type="InterPro" id="IPR044005">
    <property type="entry name" value="DZR_2"/>
</dbReference>
<evidence type="ECO:0000313" key="5">
    <source>
        <dbReference type="Proteomes" id="UP001243420"/>
    </source>
</evidence>
<dbReference type="InterPro" id="IPR000836">
    <property type="entry name" value="PRTase_dom"/>
</dbReference>
<name>A0ABY8LA09_9RHOB</name>
<dbReference type="Gene3D" id="3.40.50.2020">
    <property type="match status" value="1"/>
</dbReference>
<feature type="domain" description="Double zinc ribbon" evidence="3">
    <location>
        <begin position="21"/>
        <end position="78"/>
    </location>
</feature>
<accession>A0ABY8LA09</accession>
<dbReference type="Pfam" id="PF18912">
    <property type="entry name" value="DZR_2"/>
    <property type="match status" value="1"/>
</dbReference>
<evidence type="ECO:0000313" key="4">
    <source>
        <dbReference type="EMBL" id="WGH77208.1"/>
    </source>
</evidence>
<dbReference type="SUPFAM" id="SSF53271">
    <property type="entry name" value="PRTase-like"/>
    <property type="match status" value="1"/>
</dbReference>
<evidence type="ECO:0000259" key="2">
    <source>
        <dbReference type="Pfam" id="PF00156"/>
    </source>
</evidence>
<dbReference type="InterPro" id="IPR029057">
    <property type="entry name" value="PRTase-like"/>
</dbReference>
<dbReference type="PANTHER" id="PTHR47505:SF1">
    <property type="entry name" value="DNA UTILIZATION PROTEIN YHGH"/>
    <property type="match status" value="1"/>
</dbReference>
<protein>
    <submittedName>
        <fullName evidence="4">ComF family protein</fullName>
    </submittedName>
</protein>
<proteinExistence type="inferred from homology"/>
<feature type="domain" description="Phosphoribosyltransferase" evidence="2">
    <location>
        <begin position="152"/>
        <end position="246"/>
    </location>
</feature>
<reference evidence="4 5" key="1">
    <citation type="submission" date="2023-04" db="EMBL/GenBank/DDBJ databases">
        <title>Jannaschia ovalis sp. nov., a marine bacterium isolated from sea tidal flat.</title>
        <authorList>
            <person name="Kwon D.Y."/>
            <person name="Kim J.-J."/>
        </authorList>
    </citation>
    <scope>NUCLEOTIDE SEQUENCE [LARGE SCALE GENOMIC DNA]</scope>
    <source>
        <strain evidence="4 5">GRR-S6-38</strain>
    </source>
</reference>
<dbReference type="Pfam" id="PF00156">
    <property type="entry name" value="Pribosyltran"/>
    <property type="match status" value="1"/>
</dbReference>
<organism evidence="4 5">
    <name type="scientific">Jannaschia ovalis</name>
    <dbReference type="NCBI Taxonomy" id="3038773"/>
    <lineage>
        <taxon>Bacteria</taxon>
        <taxon>Pseudomonadati</taxon>
        <taxon>Pseudomonadota</taxon>
        <taxon>Alphaproteobacteria</taxon>
        <taxon>Rhodobacterales</taxon>
        <taxon>Roseobacteraceae</taxon>
        <taxon>Jannaschia</taxon>
    </lineage>
</organism>
<dbReference type="InterPro" id="IPR051910">
    <property type="entry name" value="ComF/GntX_DNA_util-trans"/>
</dbReference>
<dbReference type="Proteomes" id="UP001243420">
    <property type="component" value="Chromosome"/>
</dbReference>
<dbReference type="PANTHER" id="PTHR47505">
    <property type="entry name" value="DNA UTILIZATION PROTEIN YHGH"/>
    <property type="match status" value="1"/>
</dbReference>
<dbReference type="CDD" id="cd06223">
    <property type="entry name" value="PRTases_typeI"/>
    <property type="match status" value="1"/>
</dbReference>
<evidence type="ECO:0000256" key="1">
    <source>
        <dbReference type="ARBA" id="ARBA00008007"/>
    </source>
</evidence>
<gene>
    <name evidence="4" type="ORF">P8627_09075</name>
</gene>
<sequence length="250" mass="26678">MPQGLQTPGRHAGRIVAGLRDMLYPNRCLTCEARVEDRGGLCPDCWRDTPFISGAACGLCGVPLPGADDGPAHCDECLTLARPWDEGRAALRYAGGGRRIALAFKHGDRTEMAPALAAWMYRRARDLVGPETVFVPVPLHRWRLLRRRYNQSALLAGALAARSGGTFAPLALERVRHTPSQDHRGVSDRFANLAGAIRLAAAADLAGRHVALVDDVMTSGATMAACADALRRGGAARITALVLARVAKDG</sequence>
<evidence type="ECO:0000259" key="3">
    <source>
        <dbReference type="Pfam" id="PF18912"/>
    </source>
</evidence>
<dbReference type="RefSeq" id="WP_279963782.1">
    <property type="nucleotide sequence ID" value="NZ_CP122537.1"/>
</dbReference>
<keyword evidence="5" id="KW-1185">Reference proteome</keyword>
<dbReference type="EMBL" id="CP122537">
    <property type="protein sequence ID" value="WGH77208.1"/>
    <property type="molecule type" value="Genomic_DNA"/>
</dbReference>